<keyword evidence="2" id="KW-1185">Reference proteome</keyword>
<dbReference type="OrthoDB" id="55984at2"/>
<dbReference type="STRING" id="937777.Deipe_1793"/>
<dbReference type="HOGENOM" id="CLU_828251_0_0_0"/>
<dbReference type="RefSeq" id="WP_015235617.1">
    <property type="nucleotide sequence ID" value="NC_019793.1"/>
</dbReference>
<proteinExistence type="predicted"/>
<dbReference type="EMBL" id="CP003382">
    <property type="protein sequence ID" value="AFZ67312.1"/>
    <property type="molecule type" value="Genomic_DNA"/>
</dbReference>
<protein>
    <submittedName>
        <fullName evidence="1">Uncharacterized protein</fullName>
    </submittedName>
</protein>
<evidence type="ECO:0000313" key="2">
    <source>
        <dbReference type="Proteomes" id="UP000010467"/>
    </source>
</evidence>
<dbReference type="PATRIC" id="fig|937777.3.peg.1796"/>
<sequence length="335" mass="37935">MFGLFRKKDRREVMRGDYEIGEFRGSFLKAARLIKDLDHYEDYEEDDLDDPERTRWQVRFTRQGLRYHVNAIAGDAVYAEVDVSGVDELQVYRCMDHVSKSVMGARCYVDRGQDKLMVGMRGEGFGRYRIDTLYDIAVHIAEDAANHALKFLGRPSREVPPLQVGTWEGGYRADDSLRRYHSAAEAFVVFAEASGRMVKTGQEGNVTFLQCGPVTFEVLSPGWPCGFQLRTGTRGFREAVQDPEKYLRIQRAIDATSYICPDMPDRTTIHLRDDNGLVTVYFDDNGDCVISTFCLANAKSDISVGLGNAYTWMVDATACMNELVASLPDELYRDT</sequence>
<gene>
    <name evidence="1" type="ordered locus">Deipe_1793</name>
</gene>
<dbReference type="KEGG" id="dpd:Deipe_1793"/>
<evidence type="ECO:0000313" key="1">
    <source>
        <dbReference type="EMBL" id="AFZ67312.1"/>
    </source>
</evidence>
<organism evidence="1 2">
    <name type="scientific">Deinococcus peraridilitoris (strain DSM 19664 / LMG 22246 / CIP 109416 / KR-200)</name>
    <dbReference type="NCBI Taxonomy" id="937777"/>
    <lineage>
        <taxon>Bacteria</taxon>
        <taxon>Thermotogati</taxon>
        <taxon>Deinococcota</taxon>
        <taxon>Deinococci</taxon>
        <taxon>Deinococcales</taxon>
        <taxon>Deinococcaceae</taxon>
        <taxon>Deinococcus</taxon>
    </lineage>
</organism>
<dbReference type="AlphaFoldDB" id="L0A2A1"/>
<name>L0A2A1_DEIPD</name>
<accession>L0A2A1</accession>
<dbReference type="Proteomes" id="UP000010467">
    <property type="component" value="Chromosome"/>
</dbReference>
<reference evidence="2" key="1">
    <citation type="submission" date="2012-03" db="EMBL/GenBank/DDBJ databases">
        <title>Complete sequence of chromosome of Deinococcus peraridilitoris DSM 19664.</title>
        <authorList>
            <person name="Lucas S."/>
            <person name="Copeland A."/>
            <person name="Lapidus A."/>
            <person name="Glavina del Rio T."/>
            <person name="Dalin E."/>
            <person name="Tice H."/>
            <person name="Bruce D."/>
            <person name="Goodwin L."/>
            <person name="Pitluck S."/>
            <person name="Peters L."/>
            <person name="Mikhailova N."/>
            <person name="Lu M."/>
            <person name="Kyrpides N."/>
            <person name="Mavromatis K."/>
            <person name="Ivanova N."/>
            <person name="Brettin T."/>
            <person name="Detter J.C."/>
            <person name="Han C."/>
            <person name="Larimer F."/>
            <person name="Land M."/>
            <person name="Hauser L."/>
            <person name="Markowitz V."/>
            <person name="Cheng J.-F."/>
            <person name="Hugenholtz P."/>
            <person name="Woyke T."/>
            <person name="Wu D."/>
            <person name="Pukall R."/>
            <person name="Steenblock K."/>
            <person name="Brambilla E."/>
            <person name="Klenk H.-P."/>
            <person name="Eisen J.A."/>
        </authorList>
    </citation>
    <scope>NUCLEOTIDE SEQUENCE [LARGE SCALE GENOMIC DNA]</scope>
    <source>
        <strain evidence="2">DSM 19664 / LMG 22246 / CIP 109416 / KR-200</strain>
    </source>
</reference>